<evidence type="ECO:0000313" key="2">
    <source>
        <dbReference type="EMBL" id="TNV71473.1"/>
    </source>
</evidence>
<keyword evidence="3" id="KW-1185">Reference proteome</keyword>
<reference evidence="2" key="1">
    <citation type="submission" date="2019-06" db="EMBL/GenBank/DDBJ databases">
        <authorList>
            <person name="Zheng W."/>
        </authorList>
    </citation>
    <scope>NUCLEOTIDE SEQUENCE</scope>
    <source>
        <strain evidence="2">QDHG01</strain>
    </source>
</reference>
<accession>A0A8J8NAT8</accession>
<keyword evidence="1" id="KW-0472">Membrane</keyword>
<sequence>MRESKQVPNYYLRACYTAGSLSVFIPSTQGQKRIRSPSYFLLISTFQIISLFSGLLILFQFLKCIISEQSFAAIQEQHQLYNCLYKKLIQMTDMITEANQSVFMTDMIMRI</sequence>
<dbReference type="AlphaFoldDB" id="A0A8J8NAT8"/>
<organism evidence="2 3">
    <name type="scientific">Halteria grandinella</name>
    <dbReference type="NCBI Taxonomy" id="5974"/>
    <lineage>
        <taxon>Eukaryota</taxon>
        <taxon>Sar</taxon>
        <taxon>Alveolata</taxon>
        <taxon>Ciliophora</taxon>
        <taxon>Intramacronucleata</taxon>
        <taxon>Spirotrichea</taxon>
        <taxon>Stichotrichia</taxon>
        <taxon>Sporadotrichida</taxon>
        <taxon>Halteriidae</taxon>
        <taxon>Halteria</taxon>
    </lineage>
</organism>
<dbReference type="Proteomes" id="UP000785679">
    <property type="component" value="Unassembled WGS sequence"/>
</dbReference>
<evidence type="ECO:0000256" key="1">
    <source>
        <dbReference type="SAM" id="Phobius"/>
    </source>
</evidence>
<gene>
    <name evidence="2" type="ORF">FGO68_gene17512</name>
</gene>
<proteinExistence type="predicted"/>
<keyword evidence="1" id="KW-1133">Transmembrane helix</keyword>
<keyword evidence="1" id="KW-0812">Transmembrane</keyword>
<dbReference type="EMBL" id="RRYP01029783">
    <property type="protein sequence ID" value="TNV71473.1"/>
    <property type="molecule type" value="Genomic_DNA"/>
</dbReference>
<feature type="transmembrane region" description="Helical" evidence="1">
    <location>
        <begin position="39"/>
        <end position="62"/>
    </location>
</feature>
<evidence type="ECO:0000313" key="3">
    <source>
        <dbReference type="Proteomes" id="UP000785679"/>
    </source>
</evidence>
<comment type="caution">
    <text evidence="2">The sequence shown here is derived from an EMBL/GenBank/DDBJ whole genome shotgun (WGS) entry which is preliminary data.</text>
</comment>
<name>A0A8J8NAT8_HALGN</name>
<protein>
    <submittedName>
        <fullName evidence="2">Uncharacterized protein</fullName>
    </submittedName>
</protein>